<evidence type="ECO:0000313" key="5">
    <source>
        <dbReference type="EMBL" id="KAJ3489049.1"/>
    </source>
</evidence>
<dbReference type="EMBL" id="JANAWD010000054">
    <property type="protein sequence ID" value="KAJ3489049.1"/>
    <property type="molecule type" value="Genomic_DNA"/>
</dbReference>
<feature type="compositionally biased region" description="Basic and acidic residues" evidence="1">
    <location>
        <begin position="914"/>
        <end position="932"/>
    </location>
</feature>
<feature type="compositionally biased region" description="Polar residues" evidence="1">
    <location>
        <begin position="940"/>
        <end position="949"/>
    </location>
</feature>
<dbReference type="Pfam" id="PF17168">
    <property type="entry name" value="DUF5127"/>
    <property type="match status" value="1"/>
</dbReference>
<feature type="domain" description="Glutaminase A N-terminal" evidence="4">
    <location>
        <begin position="172"/>
        <end position="398"/>
    </location>
</feature>
<feature type="compositionally biased region" description="Pro residues" evidence="1">
    <location>
        <begin position="951"/>
        <end position="960"/>
    </location>
</feature>
<proteinExistence type="predicted"/>
<sequence length="960" mass="103615">MATHYRPIILTASFHCSSKLALSNVRSVSRRATRVTPAGASEIQVRVQSCLVWLLLKRPQTCCALSSLSFTMPLGVYAFLFALGYAYFNALLCLSQSVGDFIPAQVPLGIRSPYLNAWGNGNGPIRSWPGSYDLGYGWTGYARIDGVTWEWLGFSTIPRNFSTFSGLKLTPTRTVYSFQAGNMSLTVTYFSPIEPADQAKQSLPFTYYSIEAKSTDGQPHSVQFYTDISAGLSFLSLRIISGFSFLLPEWASGNRSEVVTWSTTNTGSATFHAVQLQQPTPFKEINNMVEDATIYFATANAPGLTARIGVDNDCRSQFDSTGFLSGNPSSPSGIIDSPYEVFSFAIDLGNITSTSAPVMWALGSVRHPIISFQTGSAQLVSRDPYFLATYGSVNNAILNDASAISTQYADLVSLASRQIIGSTELSIGNGTSGTWNTSDVKMFMKDVGTSRRVNPVETIYASFPFFLYLNASYGGQLLAPLLEFQDSPQWTQPYAARDLGSSYPQAIGNNNPHSQGVEQSGNMLIMALAHARASGDGTLINRHYNLLKGWANYLVNNTLTPTKQTNADSEQQANITNLALKGIIGIKAMADISQALNSKDDAQYFTNIASNYASTWKSLALSSDGQHVLSSYGDPDSSWSLLYNLYADKLLQTGIISDELVWIGSFGVSSGWTLFTAATVTDTTVRDGLIGPVWARANISSLFPAVYKLDSSTSTLSGKSSPALGGIFSLLALNVANKTIIVPPPISDSSTSGKKRSVVGPVIGGVIGGLAIVAIIFVAVYFWRHRARHQFPAPTKLRMMEEAGIEEPLTVPYSYDPSTNRSESHHHVPFGQSQPSESSYSVITPIPPPGTGIITSSKEREAYGTYQTHRSLPSIPFSQAGASSIQPPTTRGPTSDASGSSPLVSPSEVAGLRAEVENLRRVMQEIQEDRMEAPPGYHDSQAQNPSQTHLPPGPSQPSHS</sequence>
<dbReference type="PANTHER" id="PTHR31987">
    <property type="entry name" value="GLUTAMINASE A-RELATED"/>
    <property type="match status" value="1"/>
</dbReference>
<evidence type="ECO:0008006" key="7">
    <source>
        <dbReference type="Google" id="ProtNLM"/>
    </source>
</evidence>
<evidence type="ECO:0000313" key="6">
    <source>
        <dbReference type="Proteomes" id="UP001212997"/>
    </source>
</evidence>
<keyword evidence="6" id="KW-1185">Reference proteome</keyword>
<feature type="transmembrane region" description="Helical" evidence="2">
    <location>
        <begin position="63"/>
        <end position="88"/>
    </location>
</feature>
<name>A0AAD5V8T6_9APHY</name>
<protein>
    <recommendedName>
        <fullName evidence="7">DUF1793-domain-containing protein</fullName>
    </recommendedName>
</protein>
<dbReference type="PANTHER" id="PTHR31987:SF1">
    <property type="entry name" value="GLUTAMINASE A"/>
    <property type="match status" value="1"/>
</dbReference>
<feature type="compositionally biased region" description="Polar residues" evidence="1">
    <location>
        <begin position="865"/>
        <end position="904"/>
    </location>
</feature>
<evidence type="ECO:0000256" key="1">
    <source>
        <dbReference type="SAM" id="MobiDB-lite"/>
    </source>
</evidence>
<dbReference type="GO" id="GO:0005975">
    <property type="term" value="P:carbohydrate metabolic process"/>
    <property type="evidence" value="ECO:0007669"/>
    <property type="project" value="InterPro"/>
</dbReference>
<feature type="region of interest" description="Disordered" evidence="1">
    <location>
        <begin position="810"/>
        <end position="960"/>
    </location>
</feature>
<accession>A0AAD5V8T6</accession>
<dbReference type="InterPro" id="IPR052743">
    <property type="entry name" value="Glutaminase_GtaA"/>
</dbReference>
<dbReference type="Pfam" id="PF16335">
    <property type="entry name" value="GtaA_6_Hairpin"/>
    <property type="match status" value="1"/>
</dbReference>
<keyword evidence="2" id="KW-0472">Membrane</keyword>
<evidence type="ECO:0000259" key="3">
    <source>
        <dbReference type="Pfam" id="PF16335"/>
    </source>
</evidence>
<feature type="compositionally biased region" description="Polar residues" evidence="1">
    <location>
        <begin position="831"/>
        <end position="842"/>
    </location>
</feature>
<organism evidence="5 6">
    <name type="scientific">Meripilus lineatus</name>
    <dbReference type="NCBI Taxonomy" id="2056292"/>
    <lineage>
        <taxon>Eukaryota</taxon>
        <taxon>Fungi</taxon>
        <taxon>Dikarya</taxon>
        <taxon>Basidiomycota</taxon>
        <taxon>Agaricomycotina</taxon>
        <taxon>Agaricomycetes</taxon>
        <taxon>Polyporales</taxon>
        <taxon>Meripilaceae</taxon>
        <taxon>Meripilus</taxon>
    </lineage>
</organism>
<feature type="transmembrane region" description="Helical" evidence="2">
    <location>
        <begin position="758"/>
        <end position="783"/>
    </location>
</feature>
<comment type="caution">
    <text evidence="5">The sequence shown here is derived from an EMBL/GenBank/DDBJ whole genome shotgun (WGS) entry which is preliminary data.</text>
</comment>
<dbReference type="Proteomes" id="UP001212997">
    <property type="component" value="Unassembled WGS sequence"/>
</dbReference>
<keyword evidence="2" id="KW-1133">Transmembrane helix</keyword>
<gene>
    <name evidence="5" type="ORF">NLI96_g2426</name>
</gene>
<evidence type="ECO:0000259" key="4">
    <source>
        <dbReference type="Pfam" id="PF17168"/>
    </source>
</evidence>
<dbReference type="InterPro" id="IPR033433">
    <property type="entry name" value="GtaA_N"/>
</dbReference>
<reference evidence="5" key="1">
    <citation type="submission" date="2022-07" db="EMBL/GenBank/DDBJ databases">
        <title>Genome Sequence of Physisporinus lineatus.</title>
        <authorList>
            <person name="Buettner E."/>
        </authorList>
    </citation>
    <scope>NUCLEOTIDE SEQUENCE</scope>
    <source>
        <strain evidence="5">VT162</strain>
    </source>
</reference>
<keyword evidence="2" id="KW-0812">Transmembrane</keyword>
<dbReference type="SUPFAM" id="SSF48208">
    <property type="entry name" value="Six-hairpin glycosidases"/>
    <property type="match status" value="1"/>
</dbReference>
<feature type="domain" description="Glutaminase A central" evidence="3">
    <location>
        <begin position="405"/>
        <end position="660"/>
    </location>
</feature>
<dbReference type="InterPro" id="IPR008928">
    <property type="entry name" value="6-hairpin_glycosidase_sf"/>
</dbReference>
<evidence type="ECO:0000256" key="2">
    <source>
        <dbReference type="SAM" id="Phobius"/>
    </source>
</evidence>
<dbReference type="AlphaFoldDB" id="A0AAD5V8T6"/>
<dbReference type="InterPro" id="IPR032514">
    <property type="entry name" value="GtaA_central"/>
</dbReference>